<keyword evidence="2" id="KW-1185">Reference proteome</keyword>
<dbReference type="CTD" id="6760128"/>
<dbReference type="HOGENOM" id="CLU_478676_0_0_1"/>
<name>B3SF95_TRIAD</name>
<dbReference type="InParanoid" id="B3SF95"/>
<gene>
    <name evidence="1" type="ORF">TRIADDRAFT_62900</name>
</gene>
<dbReference type="KEGG" id="tad:TRIADDRAFT_62900"/>
<protein>
    <submittedName>
        <fullName evidence="1">Uncharacterized protein</fullName>
    </submittedName>
</protein>
<reference evidence="1 2" key="1">
    <citation type="journal article" date="2008" name="Nature">
        <title>The Trichoplax genome and the nature of placozoans.</title>
        <authorList>
            <person name="Srivastava M."/>
            <person name="Begovic E."/>
            <person name="Chapman J."/>
            <person name="Putnam N.H."/>
            <person name="Hellsten U."/>
            <person name="Kawashima T."/>
            <person name="Kuo A."/>
            <person name="Mitros T."/>
            <person name="Salamov A."/>
            <person name="Carpenter M.L."/>
            <person name="Signorovitch A.Y."/>
            <person name="Moreno M.A."/>
            <person name="Kamm K."/>
            <person name="Grimwood J."/>
            <person name="Schmutz J."/>
            <person name="Shapiro H."/>
            <person name="Grigoriev I.V."/>
            <person name="Buss L.W."/>
            <person name="Schierwater B."/>
            <person name="Dellaporta S.L."/>
            <person name="Rokhsar D.S."/>
        </authorList>
    </citation>
    <scope>NUCLEOTIDE SEQUENCE [LARGE SCALE GENOMIC DNA]</scope>
    <source>
        <strain evidence="1 2">Grell-BS-1999</strain>
    </source>
</reference>
<evidence type="ECO:0000313" key="1">
    <source>
        <dbReference type="EMBL" id="EDV18600.1"/>
    </source>
</evidence>
<dbReference type="AlphaFoldDB" id="B3SF95"/>
<accession>B3SF95</accession>
<dbReference type="Proteomes" id="UP000009022">
    <property type="component" value="Unassembled WGS sequence"/>
</dbReference>
<evidence type="ECO:0000313" key="2">
    <source>
        <dbReference type="Proteomes" id="UP000009022"/>
    </source>
</evidence>
<proteinExistence type="predicted"/>
<dbReference type="EMBL" id="DS986038">
    <property type="protein sequence ID" value="EDV18600.1"/>
    <property type="molecule type" value="Genomic_DNA"/>
</dbReference>
<dbReference type="GeneID" id="6760128"/>
<sequence>MDVYLVTSSLESPGNYLMSCTNIPLRMQFKDISGIGANAFGFYLGHLWAVDAFTKWDQVVVLPMLTLTEENVIESIRRACFEYLGKEVSPNIFIETFFQSALFVISGSTNFNARARANLLELEGLGSNILVLSDATQRYESLNYISLMIGLRAPEGQLLFDDGATVKIDGLMTLSIEREVRSFSLRSDAVPGSIIDQTNPFMAISEEVEDKIGDKILQMRGREHRFSHRVKFVVDFEELIDQLYRKLILQEEGGVFYKYLADSPNSIKDWFAAAVTSPTVGILTYNIAGRLVIRNLKNNYVSYAGTVKKVKDNIVEKLVCAIQEKHQDVSQEGKIPEDRWKVIVQNQVSKCLKDEARIDVTSHKKSQSVTQGTLLSSDLKRSDILTEEGMQDIGYMDLDQRIREKGGLNERLRDILKNQVSEEDIPEEFYILLACLLIAEVSRNHATFLPSMMLLDLCERGAEYDVISWEWDTLVSQECLLDDFNYDPLEVVSRCYGDFRGMHPMTHDGSYFQSVNVCATSLEDRSSLLCLVEFKSVSIMMDWLYLSCKIKPMEAAYKEFYNAEIWPRYT</sequence>
<dbReference type="RefSeq" id="XP_002118914.1">
    <property type="nucleotide sequence ID" value="XM_002118878.1"/>
</dbReference>
<feature type="non-terminal residue" evidence="1">
    <location>
        <position position="570"/>
    </location>
</feature>
<organism evidence="1 2">
    <name type="scientific">Trichoplax adhaerens</name>
    <name type="common">Trichoplax reptans</name>
    <dbReference type="NCBI Taxonomy" id="10228"/>
    <lineage>
        <taxon>Eukaryota</taxon>
        <taxon>Metazoa</taxon>
        <taxon>Placozoa</taxon>
        <taxon>Uniplacotomia</taxon>
        <taxon>Trichoplacea</taxon>
        <taxon>Trichoplacidae</taxon>
        <taxon>Trichoplax</taxon>
    </lineage>
</organism>